<dbReference type="RefSeq" id="WP_074595799.1">
    <property type="nucleotide sequence ID" value="NZ_FNUH01000003.1"/>
</dbReference>
<dbReference type="Proteomes" id="UP000182764">
    <property type="component" value="Unassembled WGS sequence"/>
</dbReference>
<dbReference type="GO" id="GO:0042742">
    <property type="term" value="P:defense response to bacterium"/>
    <property type="evidence" value="ECO:0007669"/>
    <property type="project" value="InterPro"/>
</dbReference>
<protein>
    <submittedName>
        <fullName evidence="1">Bacteriocin class II with double-glycine leader peptide</fullName>
    </submittedName>
</protein>
<accession>A0A1H7VSV6</accession>
<evidence type="ECO:0000313" key="2">
    <source>
        <dbReference type="Proteomes" id="UP000182764"/>
    </source>
</evidence>
<dbReference type="Pfam" id="PF10439">
    <property type="entry name" value="Bacteriocin_IIc"/>
    <property type="match status" value="1"/>
</dbReference>
<proteinExistence type="predicted"/>
<organism evidence="1 2">
    <name type="scientific">Streptococcus gallolyticus</name>
    <dbReference type="NCBI Taxonomy" id="315405"/>
    <lineage>
        <taxon>Bacteria</taxon>
        <taxon>Bacillati</taxon>
        <taxon>Bacillota</taxon>
        <taxon>Bacilli</taxon>
        <taxon>Lactobacillales</taxon>
        <taxon>Streptococcaceae</taxon>
        <taxon>Streptococcus</taxon>
    </lineage>
</organism>
<reference evidence="1 2" key="1">
    <citation type="submission" date="2016-10" db="EMBL/GenBank/DDBJ databases">
        <authorList>
            <person name="de Groot N.N."/>
        </authorList>
    </citation>
    <scope>NUCLEOTIDE SEQUENCE [LARGE SCALE GENOMIC DNA]</scope>
    <source>
        <strain evidence="1 2">VTM1R29</strain>
    </source>
</reference>
<dbReference type="InterPro" id="IPR019493">
    <property type="entry name" value="Bacteriocin_IIb_lactacin-rel"/>
</dbReference>
<dbReference type="AlphaFoldDB" id="A0A1H7VSV6"/>
<sequence length="67" mass="6801">MNTKTFEQFDVMTDEALSTVEGGKKCNYSQVIFDGFMGAAAGAAGNVPGIVIGGIGGAVLSYGGYCL</sequence>
<evidence type="ECO:0000313" key="1">
    <source>
        <dbReference type="EMBL" id="SEM11959.1"/>
    </source>
</evidence>
<gene>
    <name evidence="1" type="ORF">SAMN04487839_102479</name>
</gene>
<dbReference type="EMBL" id="FOBM01000002">
    <property type="protein sequence ID" value="SEM11959.1"/>
    <property type="molecule type" value="Genomic_DNA"/>
</dbReference>
<name>A0A1H7VSV6_9STRE</name>